<dbReference type="OrthoDB" id="620967at2"/>
<protein>
    <submittedName>
        <fullName evidence="1">Polymer-forming cytoskeletal protein</fullName>
    </submittedName>
</protein>
<accession>A0A433WMT6</accession>
<evidence type="ECO:0000313" key="1">
    <source>
        <dbReference type="EMBL" id="NSL90729.1"/>
    </source>
</evidence>
<organism evidence="1 2">
    <name type="scientific">Chitinophaga solisilvae</name>
    <dbReference type="NCBI Taxonomy" id="1233460"/>
    <lineage>
        <taxon>Bacteria</taxon>
        <taxon>Pseudomonadati</taxon>
        <taxon>Bacteroidota</taxon>
        <taxon>Chitinophagia</taxon>
        <taxon>Chitinophagales</taxon>
        <taxon>Chitinophagaceae</taxon>
        <taxon>Chitinophaga</taxon>
    </lineage>
</organism>
<proteinExistence type="predicted"/>
<gene>
    <name evidence="1" type="ORF">ECE50_028155</name>
</gene>
<name>A0A433WMT6_9BACT</name>
<dbReference type="Proteomes" id="UP000281028">
    <property type="component" value="Unassembled WGS sequence"/>
</dbReference>
<reference evidence="1" key="1">
    <citation type="submission" date="2020-05" db="EMBL/GenBank/DDBJ databases">
        <title>Chitinophaga laudate sp. nov., isolated from a tropical peat swamp.</title>
        <authorList>
            <person name="Goh C.B.S."/>
            <person name="Lee M.S."/>
            <person name="Parimannan S."/>
            <person name="Pasbakhsh P."/>
            <person name="Yule C.M."/>
            <person name="Rajandas H."/>
            <person name="Loke S."/>
            <person name="Croft L."/>
            <person name="Tan J.B.L."/>
        </authorList>
    </citation>
    <scope>NUCLEOTIDE SEQUENCE</scope>
    <source>
        <strain evidence="1">Mgbs1</strain>
    </source>
</reference>
<sequence length="424" mass="48883">MNKKPFELISYQQAVSQYHIAAAVFESEDVFNDVIDENLPFYLYEGDLKISGNLNLDTDVVDRILNENEVAGYIITGNLEVTGNIINDEGDYGPIFYVQGDVSCRSLVIGGCPTRITGNVFAEEVIMLHYNHGWMQCDGTFIAPVMIVEDYHLQPGAAKNISRFYYNDREEEFRDETGEWRIPAALQEMLNNRLTTDFEELRRDLVAGEHVLLQQERPYAYWEQKVAANWRDLQRVPVTFRKEALCMTALHQYVGALEFFPALLITDSLVEYVITRDGKGLRYVPASMVTPELCRVAARNGASLKADFPEDMLDYELVYTVIQNDPAEMESVPVHFIDEDLLAAYVKTGYNLWLQRYCDLAGIAKIKVLQRVMDEGVDQVDYVFRAFLTNEVYHYARERYDTVSSRPQWEDLTQRYAKKIAKFY</sequence>
<dbReference type="EMBL" id="RIAR02000001">
    <property type="protein sequence ID" value="NSL90729.1"/>
    <property type="molecule type" value="Genomic_DNA"/>
</dbReference>
<dbReference type="AlphaFoldDB" id="A0A433WMT6"/>
<keyword evidence="2" id="KW-1185">Reference proteome</keyword>
<comment type="caution">
    <text evidence="1">The sequence shown here is derived from an EMBL/GenBank/DDBJ whole genome shotgun (WGS) entry which is preliminary data.</text>
</comment>
<evidence type="ECO:0000313" key="2">
    <source>
        <dbReference type="Proteomes" id="UP000281028"/>
    </source>
</evidence>